<protein>
    <recommendedName>
        <fullName evidence="3">Stage III sporulation protein AC</fullName>
    </recommendedName>
</protein>
<dbReference type="Proteomes" id="UP000063718">
    <property type="component" value="Unassembled WGS sequence"/>
</dbReference>
<evidence type="ECO:0000256" key="1">
    <source>
        <dbReference type="SAM" id="Phobius"/>
    </source>
</evidence>
<dbReference type="NCBIfam" id="TIGR02848">
    <property type="entry name" value="spore_III_AC"/>
    <property type="match status" value="1"/>
</dbReference>
<feature type="transmembrane region" description="Helical" evidence="1">
    <location>
        <begin position="60"/>
        <end position="82"/>
    </location>
</feature>
<reference evidence="2" key="1">
    <citation type="journal article" date="2014" name="Gene">
        <title>Genome-guided analysis of transformation efficiency and carbon dioxide assimilation by Moorella thermoacetica Y72.</title>
        <authorList>
            <person name="Tsukahara K."/>
            <person name="Kita A."/>
            <person name="Nakashimada Y."/>
            <person name="Hoshino T."/>
            <person name="Murakami K."/>
        </authorList>
    </citation>
    <scope>NUCLEOTIDE SEQUENCE [LARGE SCALE GENOMIC DNA]</scope>
    <source>
        <strain evidence="2">Y72</strain>
    </source>
</reference>
<dbReference type="AlphaFoldDB" id="A0A0S6UIF0"/>
<dbReference type="EMBL" id="DF238840">
    <property type="protein sequence ID" value="GAF27337.1"/>
    <property type="molecule type" value="Genomic_DNA"/>
</dbReference>
<dbReference type="Pfam" id="PF06686">
    <property type="entry name" value="SpoIIIAC"/>
    <property type="match status" value="1"/>
</dbReference>
<sequence length="95" mass="10364">MADPGVSPGRYPGSLAVLNKEGEGGVKMLSLDVTLIFKLAALAIIITIFYTFLKQAGRDEYAYMTVLAGLAIALLWVIPLILELFEAVRAVFQLY</sequence>
<dbReference type="InterPro" id="IPR025664">
    <property type="entry name" value="Spore_III_AC/AD"/>
</dbReference>
<organism evidence="2">
    <name type="scientific">Moorella thermoacetica Y72</name>
    <dbReference type="NCBI Taxonomy" id="1325331"/>
    <lineage>
        <taxon>Bacteria</taxon>
        <taxon>Bacillati</taxon>
        <taxon>Bacillota</taxon>
        <taxon>Clostridia</taxon>
        <taxon>Neomoorellales</taxon>
        <taxon>Neomoorellaceae</taxon>
        <taxon>Neomoorella</taxon>
    </lineage>
</organism>
<keyword evidence="1" id="KW-1133">Transmembrane helix</keyword>
<dbReference type="InterPro" id="IPR009570">
    <property type="entry name" value="Spore_III_AC"/>
</dbReference>
<gene>
    <name evidence="2" type="ORF">MTY_2678</name>
</gene>
<name>A0A0S6UIF0_NEOTH</name>
<feature type="transmembrane region" description="Helical" evidence="1">
    <location>
        <begin position="35"/>
        <end position="53"/>
    </location>
</feature>
<evidence type="ECO:0008006" key="3">
    <source>
        <dbReference type="Google" id="ProtNLM"/>
    </source>
</evidence>
<proteinExistence type="predicted"/>
<evidence type="ECO:0000313" key="2">
    <source>
        <dbReference type="EMBL" id="GAF27337.1"/>
    </source>
</evidence>
<keyword evidence="1" id="KW-0812">Transmembrane</keyword>
<accession>A0A0S6UIF0</accession>
<keyword evidence="1" id="KW-0472">Membrane</keyword>